<accession>A0A015M1F9</accession>
<dbReference type="InterPro" id="IPR014840">
    <property type="entry name" value="HRD"/>
</dbReference>
<dbReference type="OrthoDB" id="5576775at2759"/>
<reference evidence="5 6" key="1">
    <citation type="submission" date="2014-02" db="EMBL/GenBank/DDBJ databases">
        <title>Single nucleus genome sequencing reveals high similarity among nuclei of an endomycorrhizal fungus.</title>
        <authorList>
            <person name="Lin K."/>
            <person name="Geurts R."/>
            <person name="Zhang Z."/>
            <person name="Limpens E."/>
            <person name="Saunders D.G."/>
            <person name="Mu D."/>
            <person name="Pang E."/>
            <person name="Cao H."/>
            <person name="Cha H."/>
            <person name="Lin T."/>
            <person name="Zhou Q."/>
            <person name="Shang Y."/>
            <person name="Li Y."/>
            <person name="Ivanov S."/>
            <person name="Sharma T."/>
            <person name="Velzen R.V."/>
            <person name="Ruijter N.D."/>
            <person name="Aanen D.K."/>
            <person name="Win J."/>
            <person name="Kamoun S."/>
            <person name="Bisseling T."/>
            <person name="Huang S."/>
        </authorList>
    </citation>
    <scope>NUCLEOTIDE SEQUENCE [LARGE SCALE GENOMIC DNA]</scope>
    <source>
        <strain evidence="6">DAOM197198w</strain>
    </source>
</reference>
<feature type="compositionally biased region" description="Basic and acidic residues" evidence="2">
    <location>
        <begin position="232"/>
        <end position="244"/>
    </location>
</feature>
<dbReference type="OMA" id="VEIQPFH"/>
<name>A0A015M1F9_RHIIW</name>
<feature type="compositionally biased region" description="Polar residues" evidence="2">
    <location>
        <begin position="314"/>
        <end position="324"/>
    </location>
</feature>
<dbReference type="SMR" id="A0A015M1F9"/>
<feature type="compositionally biased region" description="Basic residues" evidence="2">
    <location>
        <begin position="245"/>
        <end position="254"/>
    </location>
</feature>
<dbReference type="EMBL" id="JEMT01007877">
    <property type="protein sequence ID" value="EXX78826.1"/>
    <property type="molecule type" value="Genomic_DNA"/>
</dbReference>
<feature type="region of interest" description="Disordered" evidence="2">
    <location>
        <begin position="62"/>
        <end position="174"/>
    </location>
</feature>
<feature type="region of interest" description="Disordered" evidence="2">
    <location>
        <begin position="1"/>
        <end position="29"/>
    </location>
</feature>
<dbReference type="HOGENOM" id="CLU_473383_0_0_1"/>
<keyword evidence="6" id="KW-1185">Reference proteome</keyword>
<comment type="caution">
    <text evidence="5">The sequence shown here is derived from an EMBL/GenBank/DDBJ whole genome shotgun (WGS) entry which is preliminary data.</text>
</comment>
<feature type="region of interest" description="Disordered" evidence="2">
    <location>
        <begin position="314"/>
        <end position="339"/>
    </location>
</feature>
<evidence type="ECO:0000313" key="5">
    <source>
        <dbReference type="EMBL" id="EXX78826.1"/>
    </source>
</evidence>
<protein>
    <recommendedName>
        <fullName evidence="7">Ubinuclein middle domain-containing protein</fullName>
    </recommendedName>
</protein>
<evidence type="ECO:0000259" key="3">
    <source>
        <dbReference type="Pfam" id="PF08729"/>
    </source>
</evidence>
<dbReference type="InterPro" id="IPR026947">
    <property type="entry name" value="UBN_middle_dom"/>
</dbReference>
<gene>
    <name evidence="5" type="ORF">RirG_011560</name>
</gene>
<dbReference type="Pfam" id="PF08729">
    <property type="entry name" value="HUN"/>
    <property type="match status" value="1"/>
</dbReference>
<organism evidence="5 6">
    <name type="scientific">Rhizophagus irregularis (strain DAOM 197198w)</name>
    <name type="common">Glomus intraradices</name>
    <dbReference type="NCBI Taxonomy" id="1432141"/>
    <lineage>
        <taxon>Eukaryota</taxon>
        <taxon>Fungi</taxon>
        <taxon>Fungi incertae sedis</taxon>
        <taxon>Mucoromycota</taxon>
        <taxon>Glomeromycotina</taxon>
        <taxon>Glomeromycetes</taxon>
        <taxon>Glomerales</taxon>
        <taxon>Glomeraceae</taxon>
        <taxon>Rhizophagus</taxon>
    </lineage>
</organism>
<evidence type="ECO:0000256" key="2">
    <source>
        <dbReference type="SAM" id="MobiDB-lite"/>
    </source>
</evidence>
<evidence type="ECO:0000259" key="4">
    <source>
        <dbReference type="Pfam" id="PF14075"/>
    </source>
</evidence>
<feature type="region of interest" description="Disordered" evidence="2">
    <location>
        <begin position="199"/>
        <end position="254"/>
    </location>
</feature>
<evidence type="ECO:0000313" key="6">
    <source>
        <dbReference type="Proteomes" id="UP000022910"/>
    </source>
</evidence>
<evidence type="ECO:0008006" key="7">
    <source>
        <dbReference type="Google" id="ProtNLM"/>
    </source>
</evidence>
<feature type="compositionally biased region" description="Polar residues" evidence="2">
    <location>
        <begin position="83"/>
        <end position="98"/>
    </location>
</feature>
<feature type="domain" description="Ubinuclein middle" evidence="4">
    <location>
        <begin position="344"/>
        <end position="560"/>
    </location>
</feature>
<dbReference type="STRING" id="1432141.A0A015M1F9"/>
<sequence length="576" mass="66021">MEEQPDPIAGAVKLGFTSESPQQTPKRPDIHLDIQLKDKENNVVYFPDLCEAAGFTVIKTPPRYLSGSESVGSETPHSDWSDNDTPNDFSSPRPSSSGDPLPPPVHEESNEFFKRLLENAEKYAQEAQEEKAKEAKEKPEKNPKKRKEKVSKKEQNYDVSDPFIDDSDLAPFQRDYGNIRPTVEGFFVWKGPLTLQGMVDETETGKKRTKRKPKSGDAKDKPPQPRKKRTVKPKEGEEGSDKINKPKRAYKRSKLAVETKLQDSAQTTLPHFINTNLFQPPVINVTPTPQDFATAFNNAFPPNSPDRLLTTNPTEAPKTPTFNNKVIPDPNKTPGKKKKIYPIEPIRPEIQVLVDAFKVKVDSETFEIKSRFPPNLKPPLMEILTAAYERSQFNENLFKILTNILPYNKFTVTRLCQRTLYPKTISELHKTKADLIERLKAAVEEVMPLLIQEYNERQATRALLDSTSATSNSESMMDIDGETEQYQDPNGKKFRWDETTRSLLWKIVQAEMSIVVMSNDLWEAEEKSERYSEQTQRKHLYQNLLTVWPSGWMTSYEIARVYSAYKRYLRDRQTTS</sequence>
<proteinExistence type="predicted"/>
<dbReference type="Pfam" id="PF14075">
    <property type="entry name" value="UBN_AB"/>
    <property type="match status" value="1"/>
</dbReference>
<evidence type="ECO:0000256" key="1">
    <source>
        <dbReference type="ARBA" id="ARBA00022553"/>
    </source>
</evidence>
<keyword evidence="1" id="KW-0597">Phosphoprotein</keyword>
<feature type="compositionally biased region" description="Basic and acidic residues" evidence="2">
    <location>
        <begin position="105"/>
        <end position="142"/>
    </location>
</feature>
<feature type="compositionally biased region" description="Basic and acidic residues" evidence="2">
    <location>
        <begin position="214"/>
        <end position="223"/>
    </location>
</feature>
<dbReference type="AlphaFoldDB" id="A0A015M1F9"/>
<dbReference type="Proteomes" id="UP000022910">
    <property type="component" value="Unassembled WGS sequence"/>
</dbReference>
<feature type="domain" description="Hpc2-related" evidence="3">
    <location>
        <begin position="144"/>
        <end position="193"/>
    </location>
</feature>